<gene>
    <name evidence="1" type="ORF">BN1708_016712</name>
    <name evidence="2" type="ORF">BN1723_005682</name>
</gene>
<dbReference type="AlphaFoldDB" id="A0A0G4NAU6"/>
<reference evidence="3 4" key="1">
    <citation type="submission" date="2015-05" db="EMBL/GenBank/DDBJ databases">
        <authorList>
            <person name="Fogelqvist Johan"/>
        </authorList>
    </citation>
    <scope>NUCLEOTIDE SEQUENCE [LARGE SCALE GENOMIC DNA]</scope>
    <source>
        <strain evidence="1">VL1</strain>
        <strain evidence="2">VL2</strain>
    </source>
</reference>
<evidence type="ECO:0000313" key="4">
    <source>
        <dbReference type="Proteomes" id="UP000045706"/>
    </source>
</evidence>
<dbReference type="InterPro" id="IPR016181">
    <property type="entry name" value="Acyl_CoA_acyltransferase"/>
</dbReference>
<sequence length="310" mass="34015">MKVQDHISLIKTDMIIKHTGGSAVAMDRSASRVRFSDHIAIQTFEVDDPHPKRRKTSAGTMAKRYSRFEGAEVTETVLEEAAKLFSEHYGIWGKNGVGKPGSRVKMSPARLRSQCLPDGSRSSYIQVTIDGALAGNAFACRWKHEGRQVCWVTQLVVHSDYRERQIATSLLLDLIDPEDDAFGIMSSHPAACKALAKAVGDIRFADVALDFAQAHAAGVMAASPIEYIQAAKLRGSLFDSRDTGEMVSAVDSGFYVDHDEPLEALAWFKANRTWPLGDLPDGHEFLFSVGRSTQRRSRSASTQSGKGSQE</sequence>
<evidence type="ECO:0000313" key="2">
    <source>
        <dbReference type="EMBL" id="CRK43430.1"/>
    </source>
</evidence>
<evidence type="ECO:0000313" key="1">
    <source>
        <dbReference type="EMBL" id="CRK39099.1"/>
    </source>
</evidence>
<evidence type="ECO:0008006" key="5">
    <source>
        <dbReference type="Google" id="ProtNLM"/>
    </source>
</evidence>
<dbReference type="Gene3D" id="3.40.630.30">
    <property type="match status" value="1"/>
</dbReference>
<name>A0A0G4NAU6_VERLO</name>
<dbReference type="STRING" id="100787.A0A0G4NAU6"/>
<dbReference type="EMBL" id="CVQH01025805">
    <property type="protein sequence ID" value="CRK39099.1"/>
    <property type="molecule type" value="Genomic_DNA"/>
</dbReference>
<dbReference type="Proteomes" id="UP000044602">
    <property type="component" value="Unassembled WGS sequence"/>
</dbReference>
<dbReference type="SUPFAM" id="SSF55729">
    <property type="entry name" value="Acyl-CoA N-acyltransferases (Nat)"/>
    <property type="match status" value="1"/>
</dbReference>
<keyword evidence="3" id="KW-1185">Reference proteome</keyword>
<evidence type="ECO:0000313" key="3">
    <source>
        <dbReference type="Proteomes" id="UP000044602"/>
    </source>
</evidence>
<dbReference type="Proteomes" id="UP000045706">
    <property type="component" value="Unassembled WGS sequence"/>
</dbReference>
<dbReference type="EMBL" id="CVQI01033273">
    <property type="protein sequence ID" value="CRK43430.1"/>
    <property type="molecule type" value="Genomic_DNA"/>
</dbReference>
<protein>
    <recommendedName>
        <fullName evidence="5">N-acetyltransferase domain-containing protein</fullName>
    </recommendedName>
</protein>
<proteinExistence type="predicted"/>
<accession>A0A0G4NAU6</accession>
<organism evidence="2 4">
    <name type="scientific">Verticillium longisporum</name>
    <name type="common">Verticillium dahliae var. longisporum</name>
    <dbReference type="NCBI Taxonomy" id="100787"/>
    <lineage>
        <taxon>Eukaryota</taxon>
        <taxon>Fungi</taxon>
        <taxon>Dikarya</taxon>
        <taxon>Ascomycota</taxon>
        <taxon>Pezizomycotina</taxon>
        <taxon>Sordariomycetes</taxon>
        <taxon>Hypocreomycetidae</taxon>
        <taxon>Glomerellales</taxon>
        <taxon>Plectosphaerellaceae</taxon>
        <taxon>Verticillium</taxon>
    </lineage>
</organism>